<comment type="subcellular location">
    <subcellularLocation>
        <location evidence="6">Cell projection</location>
        <location evidence="6">Pseudopodium</location>
    </subcellularLocation>
    <subcellularLocation>
        <location evidence="1">Cytoplasm</location>
        <location evidence="1">Cytoskeleton</location>
    </subcellularLocation>
</comment>
<keyword evidence="4" id="KW-0966">Cell projection</keyword>
<organism evidence="8 9">
    <name type="scientific">Caenorhabditis briggsae</name>
    <dbReference type="NCBI Taxonomy" id="6238"/>
    <lineage>
        <taxon>Eukaryota</taxon>
        <taxon>Metazoa</taxon>
        <taxon>Ecdysozoa</taxon>
        <taxon>Nematoda</taxon>
        <taxon>Chromadorea</taxon>
        <taxon>Rhabditida</taxon>
        <taxon>Rhabditina</taxon>
        <taxon>Rhabditomorpha</taxon>
        <taxon>Rhabditoidea</taxon>
        <taxon>Rhabditidae</taxon>
        <taxon>Peloderinae</taxon>
        <taxon>Caenorhabditis</taxon>
    </lineage>
</organism>
<evidence type="ECO:0000256" key="5">
    <source>
        <dbReference type="ARBA" id="ARBA00037744"/>
    </source>
</evidence>
<evidence type="ECO:0000256" key="6">
    <source>
        <dbReference type="ARBA" id="ARBA00037818"/>
    </source>
</evidence>
<proteinExistence type="predicted"/>
<accession>A0AAE9D2K1</accession>
<feature type="domain" description="MSP" evidence="7">
    <location>
        <begin position="10"/>
        <end position="113"/>
    </location>
</feature>
<dbReference type="GO" id="GO:0031143">
    <property type="term" value="C:pseudopodium"/>
    <property type="evidence" value="ECO:0007669"/>
    <property type="project" value="UniProtKB-SubCell"/>
</dbReference>
<evidence type="ECO:0000256" key="4">
    <source>
        <dbReference type="ARBA" id="ARBA00023273"/>
    </source>
</evidence>
<evidence type="ECO:0000256" key="2">
    <source>
        <dbReference type="ARBA" id="ARBA00022490"/>
    </source>
</evidence>
<comment type="function">
    <text evidence="5">Central component in molecular interactions underlying sperm crawling. Forms an extensive filament system that extends from sperm villipoda, along the leading edge of the pseudopod.</text>
</comment>
<dbReference type="InterPro" id="IPR008962">
    <property type="entry name" value="PapD-like_sf"/>
</dbReference>
<dbReference type="AlphaFoldDB" id="A0AAE9D2K1"/>
<dbReference type="InterPro" id="IPR000535">
    <property type="entry name" value="MSP_dom"/>
</dbReference>
<evidence type="ECO:0000313" key="8">
    <source>
        <dbReference type="EMBL" id="ULT91202.1"/>
    </source>
</evidence>
<dbReference type="PANTHER" id="PTHR22920:SF7">
    <property type="entry name" value="MSP DOMAIN-CONTAINING PROTEIN-RELATED"/>
    <property type="match status" value="1"/>
</dbReference>
<dbReference type="InterPro" id="IPR051155">
    <property type="entry name" value="Nematode_MSP"/>
</dbReference>
<evidence type="ECO:0000313" key="9">
    <source>
        <dbReference type="Proteomes" id="UP000827892"/>
    </source>
</evidence>
<dbReference type="InterPro" id="IPR013783">
    <property type="entry name" value="Ig-like_fold"/>
</dbReference>
<keyword evidence="3" id="KW-0206">Cytoskeleton</keyword>
<dbReference type="GO" id="GO:0005856">
    <property type="term" value="C:cytoskeleton"/>
    <property type="evidence" value="ECO:0007669"/>
    <property type="project" value="UniProtKB-SubCell"/>
</dbReference>
<reference evidence="8 9" key="1">
    <citation type="submission" date="2022-02" db="EMBL/GenBank/DDBJ databases">
        <title>Chromosome-level reference genomes for two strains of Caenorhabditis briggsae: an improved platform for comparative genomics.</title>
        <authorList>
            <person name="Stevens L."/>
            <person name="Andersen E.C."/>
        </authorList>
    </citation>
    <scope>NUCLEOTIDE SEQUENCE [LARGE SCALE GENOMIC DNA]</scope>
    <source>
        <strain evidence="8">QX1410_ONT</strain>
        <tissue evidence="8">Whole-organism</tissue>
    </source>
</reference>
<evidence type="ECO:0000256" key="1">
    <source>
        <dbReference type="ARBA" id="ARBA00004245"/>
    </source>
</evidence>
<evidence type="ECO:0000259" key="7">
    <source>
        <dbReference type="Pfam" id="PF00635"/>
    </source>
</evidence>
<dbReference type="Proteomes" id="UP000827892">
    <property type="component" value="Chromosome V"/>
</dbReference>
<dbReference type="PANTHER" id="PTHR22920">
    <property type="entry name" value="MAJOR SPERM PROTEIN"/>
    <property type="match status" value="1"/>
</dbReference>
<name>A0AAE9D2K1_CAEBR</name>
<sequence>MAQSVPPGDIQTQPNAKIVFNAPYDDKHTYHIKVINSSARRIGYGIKTTNMKRLGVDPPCGVLDPKEAVLLAVSCDAFAFGQEDTSNDRITIEWTNTPDGAAKQFRREWFQGDGMFSLLQNNMSILYEDEYVRLGQFTLFVKNYHFPTKKTKSVSLEAITTLWFEEQETCKSTTTKIWGKASAASIYWALDVKRSLGSLSPRSPAKSNVVVEVGAKLRVGFSVENIDEFMDAIRTLLDYHVIIVNYINLP</sequence>
<keyword evidence="2" id="KW-0963">Cytoplasm</keyword>
<dbReference type="SUPFAM" id="SSF49354">
    <property type="entry name" value="PapD-like"/>
    <property type="match status" value="1"/>
</dbReference>
<dbReference type="Pfam" id="PF00635">
    <property type="entry name" value="Motile_Sperm"/>
    <property type="match status" value="1"/>
</dbReference>
<dbReference type="Gene3D" id="2.60.40.10">
    <property type="entry name" value="Immunoglobulins"/>
    <property type="match status" value="1"/>
</dbReference>
<gene>
    <name evidence="8" type="ORF">L3Y34_009066</name>
</gene>
<dbReference type="EMBL" id="CP090895">
    <property type="protein sequence ID" value="ULT91202.1"/>
    <property type="molecule type" value="Genomic_DNA"/>
</dbReference>
<protein>
    <recommendedName>
        <fullName evidence="7">MSP domain-containing protein</fullName>
    </recommendedName>
</protein>
<evidence type="ECO:0000256" key="3">
    <source>
        <dbReference type="ARBA" id="ARBA00023212"/>
    </source>
</evidence>